<keyword evidence="4" id="KW-1185">Reference proteome</keyword>
<accession>A0ABV5AJS1</accession>
<feature type="region of interest" description="Disordered" evidence="2">
    <location>
        <begin position="124"/>
        <end position="150"/>
    </location>
</feature>
<reference evidence="3 4" key="1">
    <citation type="journal article" date="2024" name="Int. J. Mol. Sci.">
        <title>Exploration of Alicyclobacillus spp. Genome in Search of Antibiotic Resistance.</title>
        <authorList>
            <person name="Bucka-Kolendo J."/>
            <person name="Kiousi D.E."/>
            <person name="Dekowska A."/>
            <person name="Mikolajczuk-Szczyrba A."/>
            <person name="Karadedos D.M."/>
            <person name="Michael P."/>
            <person name="Galanis A."/>
            <person name="Sokolowska B."/>
        </authorList>
    </citation>
    <scope>NUCLEOTIDE SEQUENCE [LARGE SCALE GENOMIC DNA]</scope>
    <source>
        <strain evidence="3 4">KKP 3000</strain>
    </source>
</reference>
<sequence length="263" mass="28891">MTWTQGQPPRVNQSPFIDPTKEPGNPNMKPNDRRNNRNPRAPQSAPRYQQNVDNVAATFTQEGLQTFSTIFSSAVEAAIAKSLPDIVERAVERQMKDLLQRAVSEIERITENLASQIESFAQGSHAGAQAESVAELEHANEADDATPSPTVNVLSEAPDVDEEVPTLLDEVDDTPEDAKTTAMDDASESSSVANPQQTRIAQEVELVVHTLRDIGRPVKSDELRTLTQDVQWGSNPSVKMSNIINKSNGQIVRVGRGMYQYKA</sequence>
<keyword evidence="1" id="KW-0175">Coiled coil</keyword>
<organism evidence="3 4">
    <name type="scientific">Alicyclobacillus fastidiosus</name>
    <dbReference type="NCBI Taxonomy" id="392011"/>
    <lineage>
        <taxon>Bacteria</taxon>
        <taxon>Bacillati</taxon>
        <taxon>Bacillota</taxon>
        <taxon>Bacilli</taxon>
        <taxon>Bacillales</taxon>
        <taxon>Alicyclobacillaceae</taxon>
        <taxon>Alicyclobacillus</taxon>
    </lineage>
</organism>
<evidence type="ECO:0000256" key="1">
    <source>
        <dbReference type="SAM" id="Coils"/>
    </source>
</evidence>
<feature type="compositionally biased region" description="Polar residues" evidence="2">
    <location>
        <begin position="1"/>
        <end position="15"/>
    </location>
</feature>
<comment type="caution">
    <text evidence="3">The sequence shown here is derived from an EMBL/GenBank/DDBJ whole genome shotgun (WGS) entry which is preliminary data.</text>
</comment>
<dbReference type="RefSeq" id="WP_275473004.1">
    <property type="nucleotide sequence ID" value="NZ_CP162940.1"/>
</dbReference>
<evidence type="ECO:0000313" key="4">
    <source>
        <dbReference type="Proteomes" id="UP001579974"/>
    </source>
</evidence>
<gene>
    <name evidence="3" type="ORF">KKP3000_001713</name>
</gene>
<dbReference type="Proteomes" id="UP001579974">
    <property type="component" value="Unassembled WGS sequence"/>
</dbReference>
<feature type="compositionally biased region" description="Low complexity" evidence="2">
    <location>
        <begin position="38"/>
        <end position="47"/>
    </location>
</feature>
<feature type="region of interest" description="Disordered" evidence="2">
    <location>
        <begin position="172"/>
        <end position="198"/>
    </location>
</feature>
<feature type="compositionally biased region" description="Polar residues" evidence="2">
    <location>
        <begin position="188"/>
        <end position="198"/>
    </location>
</feature>
<proteinExistence type="predicted"/>
<evidence type="ECO:0000313" key="3">
    <source>
        <dbReference type="EMBL" id="MFB5192509.1"/>
    </source>
</evidence>
<evidence type="ECO:0008006" key="5">
    <source>
        <dbReference type="Google" id="ProtNLM"/>
    </source>
</evidence>
<dbReference type="EMBL" id="JBDXSU010000023">
    <property type="protein sequence ID" value="MFB5192509.1"/>
    <property type="molecule type" value="Genomic_DNA"/>
</dbReference>
<protein>
    <recommendedName>
        <fullName evidence="5">HTH HARE-type domain-containing protein</fullName>
    </recommendedName>
</protein>
<name>A0ABV5AJS1_9BACL</name>
<feature type="coiled-coil region" evidence="1">
    <location>
        <begin position="92"/>
        <end position="119"/>
    </location>
</feature>
<evidence type="ECO:0000256" key="2">
    <source>
        <dbReference type="SAM" id="MobiDB-lite"/>
    </source>
</evidence>
<feature type="region of interest" description="Disordered" evidence="2">
    <location>
        <begin position="1"/>
        <end position="49"/>
    </location>
</feature>